<comment type="caution">
    <text evidence="2">The sequence shown here is derived from an EMBL/GenBank/DDBJ whole genome shotgun (WGS) entry which is preliminary data.</text>
</comment>
<evidence type="ECO:0000256" key="1">
    <source>
        <dbReference type="SAM" id="MobiDB-lite"/>
    </source>
</evidence>
<reference evidence="2 3" key="1">
    <citation type="journal article" date="2005" name="Science">
        <title>The genome sequence of Trypanosoma cruzi, etiologic agent of Chagas disease.</title>
        <authorList>
            <person name="El-Sayed N.M."/>
            <person name="Myler P.J."/>
            <person name="Bartholomeu D.C."/>
            <person name="Nilsson D."/>
            <person name="Aggarwal G."/>
            <person name="Tran A.N."/>
            <person name="Ghedin E."/>
            <person name="Worthey E.A."/>
            <person name="Delcher A.L."/>
            <person name="Blandin G."/>
            <person name="Westenberger S.J."/>
            <person name="Caler E."/>
            <person name="Cerqueira G.C."/>
            <person name="Branche C."/>
            <person name="Haas B."/>
            <person name="Anupama A."/>
            <person name="Arner E."/>
            <person name="Aslund L."/>
            <person name="Attipoe P."/>
            <person name="Bontempi E."/>
            <person name="Bringaud F."/>
            <person name="Burton P."/>
            <person name="Cadag E."/>
            <person name="Campbell D.A."/>
            <person name="Carrington M."/>
            <person name="Crabtree J."/>
            <person name="Darban H."/>
            <person name="da Silveira J.F."/>
            <person name="de Jong P."/>
            <person name="Edwards K."/>
            <person name="Englund P.T."/>
            <person name="Fazelina G."/>
            <person name="Feldblyum T."/>
            <person name="Ferella M."/>
            <person name="Frasch A.C."/>
            <person name="Gull K."/>
            <person name="Horn D."/>
            <person name="Hou L."/>
            <person name="Huang Y."/>
            <person name="Kindlund E."/>
            <person name="Klingbeil M."/>
            <person name="Kluge S."/>
            <person name="Koo H."/>
            <person name="Lacerda D."/>
            <person name="Levin M.J."/>
            <person name="Lorenzi H."/>
            <person name="Louie T."/>
            <person name="Machado C.R."/>
            <person name="McCulloch R."/>
            <person name="McKenna A."/>
            <person name="Mizuno Y."/>
            <person name="Mottram J.C."/>
            <person name="Nelson S."/>
            <person name="Ochaya S."/>
            <person name="Osoegawa K."/>
            <person name="Pai G."/>
            <person name="Parsons M."/>
            <person name="Pentony M."/>
            <person name="Pettersson U."/>
            <person name="Pop M."/>
            <person name="Ramirez J.L."/>
            <person name="Rinta J."/>
            <person name="Robertson L."/>
            <person name="Salzberg S.L."/>
            <person name="Sanchez D.O."/>
            <person name="Seyler A."/>
            <person name="Sharma R."/>
            <person name="Shetty J."/>
            <person name="Simpson A.J."/>
            <person name="Sisk E."/>
            <person name="Tammi M.T."/>
            <person name="Tarleton R."/>
            <person name="Teixeira S."/>
            <person name="Van Aken S."/>
            <person name="Vogt C."/>
            <person name="Ward P.N."/>
            <person name="Wickstead B."/>
            <person name="Wortman J."/>
            <person name="White O."/>
            <person name="Fraser C.M."/>
            <person name="Stuart K.D."/>
            <person name="Andersson B."/>
        </authorList>
    </citation>
    <scope>NUCLEOTIDE SEQUENCE [LARGE SCALE GENOMIC DNA]</scope>
    <source>
        <strain evidence="2 3">CL Brener</strain>
    </source>
</reference>
<dbReference type="EMBL" id="AAHK01004983">
    <property type="protein sequence ID" value="EAN81022.1"/>
    <property type="molecule type" value="Genomic_DNA"/>
</dbReference>
<dbReference type="InParanoid" id="Q4CL70"/>
<sequence>QTGEGRGAAEGAEEDTAAKHHRDCSSEGNNMAASMPAPLSSAPTTNAPENSVGTDACFHDTHLHALPLLVLAALTYGTLG</sequence>
<feature type="compositionally biased region" description="Low complexity" evidence="1">
    <location>
        <begin position="31"/>
        <end position="43"/>
    </location>
</feature>
<keyword evidence="3" id="KW-1185">Reference proteome</keyword>
<protein>
    <submittedName>
        <fullName evidence="2">Mucin TcMUC, putative</fullName>
    </submittedName>
</protein>
<dbReference type="RefSeq" id="XP_802468.1">
    <property type="nucleotide sequence ID" value="XM_797375.1"/>
</dbReference>
<feature type="non-terminal residue" evidence="2">
    <location>
        <position position="1"/>
    </location>
</feature>
<feature type="region of interest" description="Disordered" evidence="1">
    <location>
        <begin position="1"/>
        <end position="53"/>
    </location>
</feature>
<name>Q4CL70_TRYCC</name>
<evidence type="ECO:0000313" key="2">
    <source>
        <dbReference type="EMBL" id="EAN81022.1"/>
    </source>
</evidence>
<organism evidence="2 3">
    <name type="scientific">Trypanosoma cruzi (strain CL Brener)</name>
    <dbReference type="NCBI Taxonomy" id="353153"/>
    <lineage>
        <taxon>Eukaryota</taxon>
        <taxon>Discoba</taxon>
        <taxon>Euglenozoa</taxon>
        <taxon>Kinetoplastea</taxon>
        <taxon>Metakinetoplastina</taxon>
        <taxon>Trypanosomatida</taxon>
        <taxon>Trypanosomatidae</taxon>
        <taxon>Trypanosoma</taxon>
        <taxon>Schizotrypanum</taxon>
    </lineage>
</organism>
<evidence type="ECO:0000313" key="3">
    <source>
        <dbReference type="Proteomes" id="UP000002296"/>
    </source>
</evidence>
<dbReference type="Proteomes" id="UP000002296">
    <property type="component" value="Unassembled WGS sequence"/>
</dbReference>
<proteinExistence type="predicted"/>
<dbReference type="KEGG" id="tcr:454787.10"/>
<accession>Q4CL70</accession>
<dbReference type="GeneID" id="3531745"/>
<dbReference type="PaxDb" id="353153-Q4CL70"/>
<feature type="compositionally biased region" description="Polar residues" evidence="1">
    <location>
        <begin position="44"/>
        <end position="53"/>
    </location>
</feature>
<dbReference type="AlphaFoldDB" id="Q4CL70"/>
<gene>
    <name evidence="2" type="ORF">Tc00.1047053454787.10</name>
</gene>